<organism evidence="1">
    <name type="scientific">Pectinophora gossypiella</name>
    <name type="common">Cotton pink bollworm</name>
    <name type="synonym">Depressaria gossypiella</name>
    <dbReference type="NCBI Taxonomy" id="13191"/>
    <lineage>
        <taxon>Eukaryota</taxon>
        <taxon>Metazoa</taxon>
        <taxon>Ecdysozoa</taxon>
        <taxon>Arthropoda</taxon>
        <taxon>Hexapoda</taxon>
        <taxon>Insecta</taxon>
        <taxon>Pterygota</taxon>
        <taxon>Neoptera</taxon>
        <taxon>Endopterygota</taxon>
        <taxon>Lepidoptera</taxon>
        <taxon>Glossata</taxon>
        <taxon>Ditrysia</taxon>
        <taxon>Gelechioidea</taxon>
        <taxon>Gelechiidae</taxon>
        <taxon>Apatetrinae</taxon>
        <taxon>Pectinophora</taxon>
    </lineage>
</organism>
<sequence>RAPSPPAAGAASTEPASVVFCAIQTHISPLPAECLRRAKVNAKRDYTWSPLRTPAFGSVRIHQFCITSIHATIFIYEVISVLLNIDKIEHSCALALIIIIINVLIL</sequence>
<evidence type="ECO:0000313" key="1">
    <source>
        <dbReference type="EMBL" id="JAT89711.1"/>
    </source>
</evidence>
<dbReference type="EMBL" id="GDQN01001343">
    <property type="protein sequence ID" value="JAT89711.1"/>
    <property type="molecule type" value="Transcribed_RNA"/>
</dbReference>
<proteinExistence type="predicted"/>
<feature type="non-terminal residue" evidence="1">
    <location>
        <position position="1"/>
    </location>
</feature>
<dbReference type="AlphaFoldDB" id="A0A1E1WSC2"/>
<reference evidence="1" key="1">
    <citation type="submission" date="2015-09" db="EMBL/GenBank/DDBJ databases">
        <title>De novo assembly of Pectinophora gossypiella (Pink Bollworm) gut transcriptome.</title>
        <authorList>
            <person name="Tassone E.E."/>
        </authorList>
    </citation>
    <scope>NUCLEOTIDE SEQUENCE</scope>
</reference>
<name>A0A1E1WSC2_PECGO</name>
<gene>
    <name evidence="1" type="ORF">g.8276</name>
</gene>
<accession>A0A1E1WSC2</accession>
<protein>
    <submittedName>
        <fullName evidence="1">Uncharacterized protein</fullName>
    </submittedName>
</protein>